<evidence type="ECO:0000259" key="9">
    <source>
        <dbReference type="PROSITE" id="PS51194"/>
    </source>
</evidence>
<evidence type="ECO:0000256" key="6">
    <source>
        <dbReference type="ARBA" id="ARBA00044535"/>
    </source>
</evidence>
<sequence>MSIIEILKQKFGYDTFRVGQEDVILSVLKGQDTVALLPTGTGKSLCYQLPSYMMEGTTLIVSPLLSLMQDQVEQMKVRGEKSVLALNSFLTADERKLAFKRLHTVKFLFVSPEILQNDYILRRIKQLSISLFVIDEAHCISQWGPDFRPDYMLLGDIKNQLNNPTTLALTATATMSIREDIINQLNLVHPNELIYSVDRPNIAINIIHVEDYKEKVEQLISLVNQLNGPGIVYFSSRKLTEEISERLNRNEHLNVAFYHGEMDQEQRTLIQQQFIYNELDVICATSAFGMGINKENVRFVIHFHMPSTVEAYLQEIGRAGRDGKQSISILLSSDYDESLPLNMIENELPSQIQIERFFQWNSRVSMSQEEYAGLNNVQFRLLSYYDTFLGNKDSKEKIYIISQRIEERKNKKIHQLFSMIRWKNSVECRREGLLRYFDEQLKSKPLVCCDRCGINENDFYKSNDLRSSNKNDSWKDRLDYLYRQGKYKHE</sequence>
<evidence type="ECO:0000313" key="11">
    <source>
        <dbReference type="Proteomes" id="UP000074108"/>
    </source>
</evidence>
<dbReference type="GO" id="GO:0006310">
    <property type="term" value="P:DNA recombination"/>
    <property type="evidence" value="ECO:0007669"/>
    <property type="project" value="InterPro"/>
</dbReference>
<dbReference type="InterPro" id="IPR032284">
    <property type="entry name" value="RecQ_Zn-bd"/>
</dbReference>
<evidence type="ECO:0000256" key="3">
    <source>
        <dbReference type="ARBA" id="ARBA00022806"/>
    </source>
</evidence>
<dbReference type="InterPro" id="IPR014001">
    <property type="entry name" value="Helicase_ATP-bd"/>
</dbReference>
<keyword evidence="1" id="KW-0547">Nucleotide-binding</keyword>
<dbReference type="GO" id="GO:0030894">
    <property type="term" value="C:replisome"/>
    <property type="evidence" value="ECO:0007669"/>
    <property type="project" value="TreeGrafter"/>
</dbReference>
<comment type="caution">
    <text evidence="10">The sequence shown here is derived from an EMBL/GenBank/DDBJ whole genome shotgun (WGS) entry which is preliminary data.</text>
</comment>
<dbReference type="GO" id="GO:0016787">
    <property type="term" value="F:hydrolase activity"/>
    <property type="evidence" value="ECO:0007669"/>
    <property type="project" value="UniProtKB-KW"/>
</dbReference>
<dbReference type="SMART" id="SM00487">
    <property type="entry name" value="DEXDc"/>
    <property type="match status" value="1"/>
</dbReference>
<dbReference type="GO" id="GO:0043138">
    <property type="term" value="F:3'-5' DNA helicase activity"/>
    <property type="evidence" value="ECO:0007669"/>
    <property type="project" value="TreeGrafter"/>
</dbReference>
<protein>
    <recommendedName>
        <fullName evidence="6">ATP-dependent DNA helicase RecQ</fullName>
    </recommendedName>
    <alternativeName>
        <fullName evidence="7">DNA 3'-5' helicase RecQ</fullName>
    </alternativeName>
</protein>
<keyword evidence="4" id="KW-0067">ATP-binding</keyword>
<dbReference type="Pfam" id="PF00270">
    <property type="entry name" value="DEAD"/>
    <property type="match status" value="1"/>
</dbReference>
<dbReference type="FunFam" id="3.40.50.300:FF:001363">
    <property type="entry name" value="ATP-dependent DNA helicase RecQ"/>
    <property type="match status" value="1"/>
</dbReference>
<dbReference type="InterPro" id="IPR004589">
    <property type="entry name" value="DNA_helicase_ATP-dep_RecQ"/>
</dbReference>
<dbReference type="PANTHER" id="PTHR13710">
    <property type="entry name" value="DNA HELICASE RECQ FAMILY MEMBER"/>
    <property type="match status" value="1"/>
</dbReference>
<evidence type="ECO:0000256" key="2">
    <source>
        <dbReference type="ARBA" id="ARBA00022801"/>
    </source>
</evidence>
<evidence type="ECO:0000313" key="10">
    <source>
        <dbReference type="EMBL" id="KUP06611.1"/>
    </source>
</evidence>
<dbReference type="NCBIfam" id="TIGR00614">
    <property type="entry name" value="recQ_fam"/>
    <property type="match status" value="1"/>
</dbReference>
<dbReference type="GO" id="GO:0006281">
    <property type="term" value="P:DNA repair"/>
    <property type="evidence" value="ECO:0007669"/>
    <property type="project" value="TreeGrafter"/>
</dbReference>
<feature type="domain" description="Helicase C-terminal" evidence="9">
    <location>
        <begin position="215"/>
        <end position="365"/>
    </location>
</feature>
<evidence type="ECO:0000259" key="8">
    <source>
        <dbReference type="PROSITE" id="PS51192"/>
    </source>
</evidence>
<evidence type="ECO:0000256" key="7">
    <source>
        <dbReference type="ARBA" id="ARBA00044550"/>
    </source>
</evidence>
<dbReference type="STRING" id="1150625.Q75_08830"/>
<dbReference type="GO" id="GO:0005737">
    <property type="term" value="C:cytoplasm"/>
    <property type="evidence" value="ECO:0007669"/>
    <property type="project" value="TreeGrafter"/>
</dbReference>
<dbReference type="InterPro" id="IPR027417">
    <property type="entry name" value="P-loop_NTPase"/>
</dbReference>
<dbReference type="PANTHER" id="PTHR13710:SF84">
    <property type="entry name" value="ATP-DEPENDENT DNA HELICASE RECS-RELATED"/>
    <property type="match status" value="1"/>
</dbReference>
<dbReference type="PATRIC" id="fig|1150625.3.peg.1871"/>
<keyword evidence="3 10" id="KW-0347">Helicase</keyword>
<dbReference type="Pfam" id="PF16124">
    <property type="entry name" value="RecQ_Zn_bind"/>
    <property type="match status" value="1"/>
</dbReference>
<dbReference type="GO" id="GO:0009378">
    <property type="term" value="F:four-way junction helicase activity"/>
    <property type="evidence" value="ECO:0007669"/>
    <property type="project" value="TreeGrafter"/>
</dbReference>
<dbReference type="SUPFAM" id="SSF52540">
    <property type="entry name" value="P-loop containing nucleoside triphosphate hydrolases"/>
    <property type="match status" value="1"/>
</dbReference>
<reference evidence="10 11" key="1">
    <citation type="journal article" date="2016" name="Front. Microbiol.">
        <title>Microevolution Analysis of Bacillus coahuilensis Unveils Differences in Phosphorus Acquisition Strategies and Their Regulation.</title>
        <authorList>
            <person name="Gomez-Lunar Z."/>
            <person name="Hernandez-Gonzalez I."/>
            <person name="Rodriguez-Torres M.D."/>
            <person name="Souza V."/>
            <person name="Olmedo-Alvarez G."/>
        </authorList>
    </citation>
    <scope>NUCLEOTIDE SEQUENCE [LARGE SCALE GENOMIC DNA]</scope>
    <source>
        <strain evidence="11">p1.1.43</strain>
    </source>
</reference>
<name>A0A147K8S5_9BACI</name>
<dbReference type="PROSITE" id="PS00690">
    <property type="entry name" value="DEAH_ATP_HELICASE"/>
    <property type="match status" value="1"/>
</dbReference>
<keyword evidence="2" id="KW-0378">Hydrolase</keyword>
<evidence type="ECO:0000256" key="5">
    <source>
        <dbReference type="ARBA" id="ARBA00023125"/>
    </source>
</evidence>
<gene>
    <name evidence="10" type="ORF">Q75_08830</name>
</gene>
<dbReference type="Pfam" id="PF00271">
    <property type="entry name" value="Helicase_C"/>
    <property type="match status" value="1"/>
</dbReference>
<dbReference type="Proteomes" id="UP000074108">
    <property type="component" value="Unassembled WGS sequence"/>
</dbReference>
<keyword evidence="5" id="KW-0238">DNA-binding</keyword>
<dbReference type="GO" id="GO:0005524">
    <property type="term" value="F:ATP binding"/>
    <property type="evidence" value="ECO:0007669"/>
    <property type="project" value="UniProtKB-KW"/>
</dbReference>
<dbReference type="EMBL" id="LDYG01000028">
    <property type="protein sequence ID" value="KUP06611.1"/>
    <property type="molecule type" value="Genomic_DNA"/>
</dbReference>
<dbReference type="PROSITE" id="PS51192">
    <property type="entry name" value="HELICASE_ATP_BIND_1"/>
    <property type="match status" value="1"/>
</dbReference>
<proteinExistence type="predicted"/>
<dbReference type="PROSITE" id="PS51194">
    <property type="entry name" value="HELICASE_CTER"/>
    <property type="match status" value="1"/>
</dbReference>
<accession>A0A147K8S5</accession>
<feature type="domain" description="Helicase ATP-binding" evidence="8">
    <location>
        <begin position="24"/>
        <end position="191"/>
    </location>
</feature>
<organism evidence="10 11">
    <name type="scientific">Bacillus coahuilensis p1.1.43</name>
    <dbReference type="NCBI Taxonomy" id="1150625"/>
    <lineage>
        <taxon>Bacteria</taxon>
        <taxon>Bacillati</taxon>
        <taxon>Bacillota</taxon>
        <taxon>Bacilli</taxon>
        <taxon>Bacillales</taxon>
        <taxon>Bacillaceae</taxon>
        <taxon>Bacillus</taxon>
    </lineage>
</organism>
<dbReference type="GO" id="GO:0003677">
    <property type="term" value="F:DNA binding"/>
    <property type="evidence" value="ECO:0007669"/>
    <property type="project" value="UniProtKB-KW"/>
</dbReference>
<dbReference type="RefSeq" id="WP_059351124.1">
    <property type="nucleotide sequence ID" value="NZ_LDYG01000028.1"/>
</dbReference>
<dbReference type="InterPro" id="IPR002464">
    <property type="entry name" value="DNA/RNA_helicase_DEAH_CS"/>
</dbReference>
<dbReference type="InterPro" id="IPR001650">
    <property type="entry name" value="Helicase_C-like"/>
</dbReference>
<dbReference type="AlphaFoldDB" id="A0A147K8S5"/>
<dbReference type="CDD" id="cd17920">
    <property type="entry name" value="DEXHc_RecQ"/>
    <property type="match status" value="1"/>
</dbReference>
<dbReference type="OrthoDB" id="9763310at2"/>
<evidence type="ECO:0000256" key="4">
    <source>
        <dbReference type="ARBA" id="ARBA00022840"/>
    </source>
</evidence>
<dbReference type="Gene3D" id="3.40.50.300">
    <property type="entry name" value="P-loop containing nucleotide triphosphate hydrolases"/>
    <property type="match status" value="2"/>
</dbReference>
<evidence type="ECO:0000256" key="1">
    <source>
        <dbReference type="ARBA" id="ARBA00022741"/>
    </source>
</evidence>
<dbReference type="InterPro" id="IPR011545">
    <property type="entry name" value="DEAD/DEAH_box_helicase_dom"/>
</dbReference>
<keyword evidence="11" id="KW-1185">Reference proteome</keyword>
<dbReference type="GO" id="GO:0043590">
    <property type="term" value="C:bacterial nucleoid"/>
    <property type="evidence" value="ECO:0007669"/>
    <property type="project" value="TreeGrafter"/>
</dbReference>
<dbReference type="SMART" id="SM00490">
    <property type="entry name" value="HELICc"/>
    <property type="match status" value="1"/>
</dbReference>